<keyword evidence="1" id="KW-0378">Hydrolase</keyword>
<proteinExistence type="predicted"/>
<evidence type="ECO:0000313" key="2">
    <source>
        <dbReference type="Proteomes" id="UP001056778"/>
    </source>
</evidence>
<evidence type="ECO:0000313" key="1">
    <source>
        <dbReference type="EMBL" id="KAI4458580.1"/>
    </source>
</evidence>
<keyword evidence="2" id="KW-1185">Reference proteome</keyword>
<accession>A0ACB9SVL3</accession>
<sequence>MDLLPPQQIVTESVEPSECHFLQPRILHKVALTQGNWEVLAQDIWVDEERQLVYFMGLRETPLEKHLYVVSLKRPGVVRLLTVPGFSYSCDFNQDCSILVTIYSNIQKAPACEVFRITYTDWDAEDLRRAYTLRHGLSSARLSPGRKYPTILNVYGGPEVQLVSNTFKGMRQLRMHMLAARGYCVVAIDSRGSQHRGLNWESHLKGRMGTVELQDQVEVLRWLANSLKCIDLTRVAIHGWSYGGYLSLMGLAHHPDVFKIAIAGAPVTNWSLYDTGYTERYMGLPENNPQGYQEGSVLNYVNKFPEDNWSTDLRRRHKRCRQNSNIGSYRYHSEKVARGSLPRLRGAGRLPMPIYRPKDSWSEKRALFGQNDYIDILGNESLHPTKILYRVPSWLRGVSGNEYQLMIRKRKVFFNSSYRFVRPTKWEQLNKRIRFLHKFLNRKTRTGYSDQ</sequence>
<organism evidence="1 2">
    <name type="scientific">Holotrichia oblita</name>
    <name type="common">Chafer beetle</name>
    <dbReference type="NCBI Taxonomy" id="644536"/>
    <lineage>
        <taxon>Eukaryota</taxon>
        <taxon>Metazoa</taxon>
        <taxon>Ecdysozoa</taxon>
        <taxon>Arthropoda</taxon>
        <taxon>Hexapoda</taxon>
        <taxon>Insecta</taxon>
        <taxon>Pterygota</taxon>
        <taxon>Neoptera</taxon>
        <taxon>Endopterygota</taxon>
        <taxon>Coleoptera</taxon>
        <taxon>Polyphaga</taxon>
        <taxon>Scarabaeiformia</taxon>
        <taxon>Scarabaeidae</taxon>
        <taxon>Melolonthinae</taxon>
        <taxon>Holotrichia</taxon>
    </lineage>
</organism>
<protein>
    <submittedName>
        <fullName evidence="1">Protease family s9bc dipeptidyl-peptidase iv-related</fullName>
    </submittedName>
</protein>
<gene>
    <name evidence="1" type="ORF">MML48_7g00008840</name>
</gene>
<dbReference type="EMBL" id="CM043021">
    <property type="protein sequence ID" value="KAI4458580.1"/>
    <property type="molecule type" value="Genomic_DNA"/>
</dbReference>
<dbReference type="Proteomes" id="UP001056778">
    <property type="component" value="Chromosome 7"/>
</dbReference>
<keyword evidence="1" id="KW-0645">Protease</keyword>
<name>A0ACB9SVL3_HOLOL</name>
<reference evidence="1" key="1">
    <citation type="submission" date="2022-04" db="EMBL/GenBank/DDBJ databases">
        <title>Chromosome-scale genome assembly of Holotrichia oblita Faldermann.</title>
        <authorList>
            <person name="Rongchong L."/>
        </authorList>
    </citation>
    <scope>NUCLEOTIDE SEQUENCE</scope>
    <source>
        <strain evidence="1">81SQS9</strain>
    </source>
</reference>
<comment type="caution">
    <text evidence="1">The sequence shown here is derived from an EMBL/GenBank/DDBJ whole genome shotgun (WGS) entry which is preliminary data.</text>
</comment>